<dbReference type="EMBL" id="UINC01001403">
    <property type="protein sequence ID" value="SUZ79824.1"/>
    <property type="molecule type" value="Genomic_DNA"/>
</dbReference>
<evidence type="ECO:0000256" key="7">
    <source>
        <dbReference type="ARBA" id="ARBA00022927"/>
    </source>
</evidence>
<name>A0A381QLK9_9ZZZZ</name>
<evidence type="ECO:0000256" key="6">
    <source>
        <dbReference type="ARBA" id="ARBA00022692"/>
    </source>
</evidence>
<keyword evidence="4" id="KW-1003">Cell membrane</keyword>
<reference evidence="11" key="1">
    <citation type="submission" date="2018-05" db="EMBL/GenBank/DDBJ databases">
        <authorList>
            <person name="Lanie J.A."/>
            <person name="Ng W.-L."/>
            <person name="Kazmierczak K.M."/>
            <person name="Andrzejewski T.M."/>
            <person name="Davidsen T.M."/>
            <person name="Wayne K.J."/>
            <person name="Tettelin H."/>
            <person name="Glass J.I."/>
            <person name="Rusch D."/>
            <person name="Podicherti R."/>
            <person name="Tsui H.-C.T."/>
            <person name="Winkler M.E."/>
        </authorList>
    </citation>
    <scope>NUCLEOTIDE SEQUENCE</scope>
</reference>
<evidence type="ECO:0000256" key="8">
    <source>
        <dbReference type="ARBA" id="ARBA00022989"/>
    </source>
</evidence>
<dbReference type="AlphaFoldDB" id="A0A381QLK9"/>
<accession>A0A381QLK9</accession>
<keyword evidence="3" id="KW-0813">Transport</keyword>
<sequence length="332" mass="38163">MASKVRLSAKTVVNNQDVSIQWAELMGVVSQAEMELMMERMPRPLGEELEETEEGEIRTPALRFNGQELELNYPPSENIVVRIYDHAGKINLNRIPRRNMQLLIEKRLGGLDADPQEVQDILSAWTDWTDLNDLEGLNGAEKEYYEGLDQGYTPRNNPELDVVEEILHIRGFAELFEGVNLDAAFTIYGNTRTVNLNLATREAMELLPGLDEELIENIIAYREREDIQNRSEIAEIVPFENLQELSPWVGNNTSNIYSIFVYARNEFSGEEFAAMLEADEFSNPDRVTQSYSEIVEVSGYNNLPKVYKVDNYERLPDTTRSRVREEDLLFEL</sequence>
<keyword evidence="5" id="KW-0997">Cell inner membrane</keyword>
<evidence type="ECO:0000313" key="11">
    <source>
        <dbReference type="EMBL" id="SUZ79824.1"/>
    </source>
</evidence>
<dbReference type="InterPro" id="IPR049031">
    <property type="entry name" value="T2SSK_SAM-like_1st"/>
</dbReference>
<dbReference type="PANTHER" id="PTHR38831">
    <property type="entry name" value="TYPE II SECRETION SYSTEM PROTEIN K"/>
    <property type="match status" value="1"/>
</dbReference>
<keyword evidence="7" id="KW-0653">Protein transport</keyword>
<dbReference type="Gene3D" id="1.10.40.60">
    <property type="entry name" value="EpsJ-like"/>
    <property type="match status" value="1"/>
</dbReference>
<evidence type="ECO:0000256" key="3">
    <source>
        <dbReference type="ARBA" id="ARBA00022448"/>
    </source>
</evidence>
<evidence type="ECO:0000256" key="2">
    <source>
        <dbReference type="ARBA" id="ARBA00007246"/>
    </source>
</evidence>
<dbReference type="InterPro" id="IPR038072">
    <property type="entry name" value="GspK_central_sf"/>
</dbReference>
<dbReference type="InterPro" id="IPR010994">
    <property type="entry name" value="RuvA_2-like"/>
</dbReference>
<dbReference type="SUPFAM" id="SSF158544">
    <property type="entry name" value="GspK insert domain-like"/>
    <property type="match status" value="1"/>
</dbReference>
<dbReference type="SUPFAM" id="SSF47781">
    <property type="entry name" value="RuvA domain 2-like"/>
    <property type="match status" value="1"/>
</dbReference>
<protein>
    <recommendedName>
        <fullName evidence="10">T2SS protein K first SAM-like domain-containing protein</fullName>
    </recommendedName>
</protein>
<dbReference type="PANTHER" id="PTHR38831:SF2">
    <property type="entry name" value="TYPE II SECRETION SYSTEM PROTEIN K"/>
    <property type="match status" value="1"/>
</dbReference>
<evidence type="ECO:0000256" key="4">
    <source>
        <dbReference type="ARBA" id="ARBA00022475"/>
    </source>
</evidence>
<evidence type="ECO:0000256" key="1">
    <source>
        <dbReference type="ARBA" id="ARBA00004533"/>
    </source>
</evidence>
<proteinExistence type="inferred from homology"/>
<comment type="similarity">
    <text evidence="2">Belongs to the GSP K family.</text>
</comment>
<feature type="domain" description="T2SS protein K first SAM-like" evidence="10">
    <location>
        <begin position="88"/>
        <end position="173"/>
    </location>
</feature>
<gene>
    <name evidence="11" type="ORF">METZ01_LOCUS32678</name>
</gene>
<keyword evidence="6" id="KW-0812">Transmembrane</keyword>
<evidence type="ECO:0000256" key="5">
    <source>
        <dbReference type="ARBA" id="ARBA00022519"/>
    </source>
</evidence>
<dbReference type="InterPro" id="IPR005628">
    <property type="entry name" value="GspK"/>
</dbReference>
<dbReference type="Pfam" id="PF21687">
    <property type="entry name" value="T2SSK_1st"/>
    <property type="match status" value="1"/>
</dbReference>
<keyword evidence="9" id="KW-0472">Membrane</keyword>
<evidence type="ECO:0000256" key="9">
    <source>
        <dbReference type="ARBA" id="ARBA00023136"/>
    </source>
</evidence>
<comment type="subcellular location">
    <subcellularLocation>
        <location evidence="1">Cell inner membrane</location>
    </subcellularLocation>
</comment>
<dbReference type="GO" id="GO:0005886">
    <property type="term" value="C:plasma membrane"/>
    <property type="evidence" value="ECO:0007669"/>
    <property type="project" value="UniProtKB-SubCell"/>
</dbReference>
<dbReference type="GO" id="GO:0009306">
    <property type="term" value="P:protein secretion"/>
    <property type="evidence" value="ECO:0007669"/>
    <property type="project" value="InterPro"/>
</dbReference>
<evidence type="ECO:0000259" key="10">
    <source>
        <dbReference type="Pfam" id="PF21687"/>
    </source>
</evidence>
<organism evidence="11">
    <name type="scientific">marine metagenome</name>
    <dbReference type="NCBI Taxonomy" id="408172"/>
    <lineage>
        <taxon>unclassified sequences</taxon>
        <taxon>metagenomes</taxon>
        <taxon>ecological metagenomes</taxon>
    </lineage>
</organism>
<keyword evidence="8" id="KW-1133">Transmembrane helix</keyword>